<organism evidence="2 3">
    <name type="scientific">Brassica napus</name>
    <name type="common">Rape</name>
    <dbReference type="NCBI Taxonomy" id="3708"/>
    <lineage>
        <taxon>Eukaryota</taxon>
        <taxon>Viridiplantae</taxon>
        <taxon>Streptophyta</taxon>
        <taxon>Embryophyta</taxon>
        <taxon>Tracheophyta</taxon>
        <taxon>Spermatophyta</taxon>
        <taxon>Magnoliopsida</taxon>
        <taxon>eudicotyledons</taxon>
        <taxon>Gunneridae</taxon>
        <taxon>Pentapetalae</taxon>
        <taxon>rosids</taxon>
        <taxon>malvids</taxon>
        <taxon>Brassicales</taxon>
        <taxon>Brassicaceae</taxon>
        <taxon>Brassiceae</taxon>
        <taxon>Brassica</taxon>
    </lineage>
</organism>
<dbReference type="InterPro" id="IPR001810">
    <property type="entry name" value="F-box_dom"/>
</dbReference>
<dbReference type="Pfam" id="PF25210">
    <property type="entry name" value="Kelch_FKB95"/>
    <property type="match status" value="2"/>
</dbReference>
<dbReference type="Pfam" id="PF00646">
    <property type="entry name" value="F-box"/>
    <property type="match status" value="1"/>
</dbReference>
<dbReference type="PANTHER" id="PTHR24414">
    <property type="entry name" value="F-BOX/KELCH-REPEAT PROTEIN SKIP4"/>
    <property type="match status" value="1"/>
</dbReference>
<dbReference type="InterPro" id="IPR050354">
    <property type="entry name" value="F-box/kelch-repeat_ARATH"/>
</dbReference>
<dbReference type="InterPro" id="IPR057499">
    <property type="entry name" value="Kelch_FKB95"/>
</dbReference>
<name>A0ABQ8CFD6_BRANA</name>
<evidence type="ECO:0000259" key="1">
    <source>
        <dbReference type="SMART" id="SM00256"/>
    </source>
</evidence>
<dbReference type="SMART" id="SM00256">
    <property type="entry name" value="FBOX"/>
    <property type="match status" value="1"/>
</dbReference>
<dbReference type="InterPro" id="IPR006652">
    <property type="entry name" value="Kelch_1"/>
</dbReference>
<reference evidence="2 3" key="1">
    <citation type="submission" date="2021-05" db="EMBL/GenBank/DDBJ databases">
        <title>Genome Assembly of Synthetic Allotetraploid Brassica napus Reveals Homoeologous Exchanges between Subgenomes.</title>
        <authorList>
            <person name="Davis J.T."/>
        </authorList>
    </citation>
    <scope>NUCLEOTIDE SEQUENCE [LARGE SCALE GENOMIC DNA]</scope>
    <source>
        <strain evidence="3">cv. Da-Ae</strain>
        <tissue evidence="2">Seedling</tissue>
    </source>
</reference>
<gene>
    <name evidence="2" type="ORF">HID58_030252</name>
</gene>
<dbReference type="SMART" id="SM00612">
    <property type="entry name" value="Kelch"/>
    <property type="match status" value="3"/>
</dbReference>
<accession>A0ABQ8CFD6</accession>
<comment type="caution">
    <text evidence="2">The sequence shown here is derived from an EMBL/GenBank/DDBJ whole genome shotgun (WGS) entry which is preliminary data.</text>
</comment>
<dbReference type="SUPFAM" id="SSF117281">
    <property type="entry name" value="Kelch motif"/>
    <property type="match status" value="2"/>
</dbReference>
<proteinExistence type="predicted"/>
<keyword evidence="3" id="KW-1185">Reference proteome</keyword>
<dbReference type="Proteomes" id="UP000824890">
    <property type="component" value="Unassembled WGS sequence"/>
</dbReference>
<dbReference type="EMBL" id="JAGKQM010000008">
    <property type="protein sequence ID" value="KAH0915806.1"/>
    <property type="molecule type" value="Genomic_DNA"/>
</dbReference>
<dbReference type="InterPro" id="IPR015915">
    <property type="entry name" value="Kelch-typ_b-propeller"/>
</dbReference>
<dbReference type="Gene3D" id="2.120.10.80">
    <property type="entry name" value="Kelch-type beta propeller"/>
    <property type="match status" value="2"/>
</dbReference>
<protein>
    <recommendedName>
        <fullName evidence="1">F-box domain-containing protein</fullName>
    </recommendedName>
</protein>
<evidence type="ECO:0000313" key="2">
    <source>
        <dbReference type="EMBL" id="KAH0915806.1"/>
    </source>
</evidence>
<sequence>MSYYPILSLVSKTFRSLILSRNLNHARSYHKTQEKLFYICLQLPDRPLPLWFTLWIKPYQTEEENMKKKKATLVQVPSSYARREPLLVRTVGSDKYALRQRYPPSPFMLVRNKERDIWRNTPNMTVSRVNPAACVLHGKIYVMGGCNANKSAKSWGEVFDTETRTWEPLPDPGDELRFSSVIREIKIIRGKLLVRSNDEKDSVYDPKTRKWKATAKAREDDSRCMVGNINYSCRRECCMWYDKEGNEWKHVKGLSSFNRSCRRGLIKTVEYCGKLLILWDKFAHCEEKTICCALVALEKRQNGQVWGKVEWSNVVLTLDLTFVTISAAMSSDVEQLQKKKKNPSPRSLLSLPEEIVVNCLARIWKSYYPKLSLVCKTFCSLILSMELYVARLELETHENVLHVCLQLPDKTRTSWFSLWLKPDQTLTNNIELYAISKYNITPSSVMWVRCTSTYSWRQAPSMTVARANAVVCVFDDKIYVMGGCHADESTNWAEVFDPKTQTWEPLPDPGAELRVSLIKKVEVKLGKICVRGIEEMDYVYDPKEGKWDVPEAFLIESECEIDNVRYQCGRQSCLWYDIKHNEWKAVMGLATLNGNRRCYFVEIANYGGKLLILWGKFAPPRRQNKNIWCAVIALERRNNDEEVWGKVEWASVVLTVPKSYVFLRCEVKPV</sequence>
<dbReference type="CDD" id="cd22152">
    <property type="entry name" value="F-box_AtAFR-like"/>
    <property type="match status" value="1"/>
</dbReference>
<evidence type="ECO:0000313" key="3">
    <source>
        <dbReference type="Proteomes" id="UP000824890"/>
    </source>
</evidence>
<feature type="domain" description="F-box" evidence="1">
    <location>
        <begin position="351"/>
        <end position="391"/>
    </location>
</feature>
<dbReference type="PANTHER" id="PTHR24414:SF185">
    <property type="entry name" value="F-BOX DOMAIN-CONTAINING PROTEIN"/>
    <property type="match status" value="1"/>
</dbReference>